<name>A0A516Q481_9ACTN</name>
<dbReference type="AlphaFoldDB" id="A0A516Q481"/>
<dbReference type="EMBL" id="CP041692">
    <property type="protein sequence ID" value="QDP98253.1"/>
    <property type="molecule type" value="Genomic_DNA"/>
</dbReference>
<dbReference type="OrthoDB" id="3778721at2"/>
<protein>
    <submittedName>
        <fullName evidence="2">Uncharacterized protein</fullName>
    </submittedName>
</protein>
<gene>
    <name evidence="2" type="ORF">FOE78_22190</name>
</gene>
<evidence type="ECO:0000313" key="3">
    <source>
        <dbReference type="Proteomes" id="UP000319263"/>
    </source>
</evidence>
<evidence type="ECO:0000256" key="1">
    <source>
        <dbReference type="SAM" id="MobiDB-lite"/>
    </source>
</evidence>
<proteinExistence type="predicted"/>
<feature type="compositionally biased region" description="Basic and acidic residues" evidence="1">
    <location>
        <begin position="46"/>
        <end position="60"/>
    </location>
</feature>
<sequence>MVEGGELDPVRVLRNAGIACRQERAARNKKLITAVDWAHCNPPESIDPHQLDVRGGERPIHPAGEGAPGMAGFAVAELASTLGMSCGGATRLIADGLDLRHRLPRLWAGCVATRSTGGGRRSSPSRPGS</sequence>
<reference evidence="2 3" key="1">
    <citation type="submission" date="2019-07" db="EMBL/GenBank/DDBJ databases">
        <title>Microlunatus dokdonensis sp. nov. isolated from the rhizospheric soil of the wild plant Elymus tsukushiensis.</title>
        <authorList>
            <person name="Ghim S.-Y."/>
            <person name="Hwang Y.-J."/>
            <person name="Son J.-S."/>
            <person name="Shin J.-H."/>
        </authorList>
    </citation>
    <scope>NUCLEOTIDE SEQUENCE [LARGE SCALE GENOMIC DNA]</scope>
    <source>
        <strain evidence="2 3">KUDC0627</strain>
    </source>
</reference>
<dbReference type="KEGG" id="mik:FOE78_22190"/>
<accession>A0A516Q481</accession>
<organism evidence="2 3">
    <name type="scientific">Microlunatus elymi</name>
    <dbReference type="NCBI Taxonomy" id="2596828"/>
    <lineage>
        <taxon>Bacteria</taxon>
        <taxon>Bacillati</taxon>
        <taxon>Actinomycetota</taxon>
        <taxon>Actinomycetes</taxon>
        <taxon>Propionibacteriales</taxon>
        <taxon>Propionibacteriaceae</taxon>
        <taxon>Microlunatus</taxon>
    </lineage>
</organism>
<feature type="region of interest" description="Disordered" evidence="1">
    <location>
        <begin position="43"/>
        <end position="65"/>
    </location>
</feature>
<keyword evidence="3" id="KW-1185">Reference proteome</keyword>
<dbReference type="RefSeq" id="WP_143988194.1">
    <property type="nucleotide sequence ID" value="NZ_CP041692.1"/>
</dbReference>
<evidence type="ECO:0000313" key="2">
    <source>
        <dbReference type="EMBL" id="QDP98253.1"/>
    </source>
</evidence>
<dbReference type="Proteomes" id="UP000319263">
    <property type="component" value="Chromosome"/>
</dbReference>